<dbReference type="OrthoDB" id="5273684at2759"/>
<dbReference type="GO" id="GO:0006631">
    <property type="term" value="P:fatty acid metabolic process"/>
    <property type="evidence" value="ECO:0007669"/>
    <property type="project" value="InterPro"/>
</dbReference>
<name>A0A6P5AMF8_BRABE</name>
<evidence type="ECO:0000256" key="3">
    <source>
        <dbReference type="ARBA" id="ARBA00004760"/>
    </source>
</evidence>
<sequence>MEVLLRFVGILVCLAVVVQTQVPPFVEKCEHGMYPPKAESKVASYVINLDLPPAERWNSLVKEKAPEIKDMIAEIKAFAGAFGNGSIIAMVDKYLAPLADTLPYPFADEIKGIAKATDIPLGEVVLFNVFYEFFTVCTSIVAEDPTGKLFHARNLDFGLFLGWDIKNNTWALSEKLRPIVVNLDWQRGGKTVFKSVNFAGYVGLLTAVKPQTFTYSMNERFSADGGYIGLIEWILGQRDGSWMGFLTREVLENATSFTEAETWLSNRTMLAPAYFILGGTKSGEGAIITRSREKALDIKRLDPANGRWFLLQTNYDNWEQPPFIDDRRTPGDNCMANMSISNTDLPHIFDVLSSKPVLNKLTTYTALMQVDEGHLESYIQECPDPCIPW</sequence>
<evidence type="ECO:0000256" key="1">
    <source>
        <dbReference type="ARBA" id="ARBA00004371"/>
    </source>
</evidence>
<dbReference type="AlphaFoldDB" id="A0A6P5AMF8"/>
<organism evidence="22 23">
    <name type="scientific">Branchiostoma belcheri</name>
    <name type="common">Amphioxus</name>
    <dbReference type="NCBI Taxonomy" id="7741"/>
    <lineage>
        <taxon>Eukaryota</taxon>
        <taxon>Metazoa</taxon>
        <taxon>Chordata</taxon>
        <taxon>Cephalochordata</taxon>
        <taxon>Leptocardii</taxon>
        <taxon>Amphioxiformes</taxon>
        <taxon>Branchiostomatidae</taxon>
        <taxon>Branchiostoma</taxon>
    </lineage>
</organism>
<evidence type="ECO:0000256" key="19">
    <source>
        <dbReference type="SAM" id="SignalP"/>
    </source>
</evidence>
<feature type="domain" description="Acid ceramidase N-terminal" evidence="21">
    <location>
        <begin position="41"/>
        <end position="101"/>
    </location>
</feature>
<evidence type="ECO:0000256" key="7">
    <source>
        <dbReference type="ARBA" id="ARBA00022525"/>
    </source>
</evidence>
<evidence type="ECO:0000256" key="4">
    <source>
        <dbReference type="ARBA" id="ARBA00004991"/>
    </source>
</evidence>
<dbReference type="Gene3D" id="3.60.60.10">
    <property type="entry name" value="Penicillin V Acylase, Chain A"/>
    <property type="match status" value="1"/>
</dbReference>
<dbReference type="PANTHER" id="PTHR28583">
    <property type="entry name" value="ACID AMIDASE"/>
    <property type="match status" value="1"/>
</dbReference>
<evidence type="ECO:0000256" key="2">
    <source>
        <dbReference type="ARBA" id="ARBA00004613"/>
    </source>
</evidence>
<dbReference type="GO" id="GO:0016020">
    <property type="term" value="C:membrane"/>
    <property type="evidence" value="ECO:0007669"/>
    <property type="project" value="GOC"/>
</dbReference>
<protein>
    <recommendedName>
        <fullName evidence="15">Acid ceramidase</fullName>
        <ecNumber evidence="6">3.5.1.23</ecNumber>
    </recommendedName>
</protein>
<dbReference type="GO" id="GO:0017064">
    <property type="term" value="F:fatty acid amide hydrolase activity"/>
    <property type="evidence" value="ECO:0007669"/>
    <property type="project" value="InterPro"/>
</dbReference>
<keyword evidence="7" id="KW-0964">Secreted</keyword>
<accession>A0A6P5AMF8</accession>
<feature type="chain" id="PRO_5028386344" description="Acid ceramidase" evidence="19">
    <location>
        <begin position="21"/>
        <end position="389"/>
    </location>
</feature>
<reference evidence="23" key="1">
    <citation type="submission" date="2025-08" db="UniProtKB">
        <authorList>
            <consortium name="RefSeq"/>
        </authorList>
    </citation>
    <scope>IDENTIFICATION</scope>
    <source>
        <tissue evidence="23">Gonad</tissue>
    </source>
</reference>
<dbReference type="GO" id="GO:0006665">
    <property type="term" value="P:sphingolipid metabolic process"/>
    <property type="evidence" value="ECO:0007669"/>
    <property type="project" value="UniProtKB-KW"/>
</dbReference>
<evidence type="ECO:0000256" key="17">
    <source>
        <dbReference type="PIRNR" id="PIRNR017632"/>
    </source>
</evidence>
<evidence type="ECO:0000256" key="13">
    <source>
        <dbReference type="ARBA" id="ARBA00023180"/>
    </source>
</evidence>
<evidence type="ECO:0000259" key="21">
    <source>
        <dbReference type="Pfam" id="PF15508"/>
    </source>
</evidence>
<dbReference type="KEGG" id="bbel:109487765"/>
<comment type="catalytic activity">
    <reaction evidence="16">
        <text>an N-acylsphing-4-enine + H2O = sphing-4-enine + a fatty acid</text>
        <dbReference type="Rhea" id="RHEA:20856"/>
        <dbReference type="ChEBI" id="CHEBI:15377"/>
        <dbReference type="ChEBI" id="CHEBI:28868"/>
        <dbReference type="ChEBI" id="CHEBI:52639"/>
        <dbReference type="ChEBI" id="CHEBI:57756"/>
        <dbReference type="EC" id="3.5.1.23"/>
    </reaction>
</comment>
<dbReference type="Pfam" id="PF02275">
    <property type="entry name" value="CBAH"/>
    <property type="match status" value="1"/>
</dbReference>
<keyword evidence="8 19" id="KW-0732">Signal</keyword>
<dbReference type="PANTHER" id="PTHR28583:SF1">
    <property type="entry name" value="ACID CERAMIDASE"/>
    <property type="match status" value="1"/>
</dbReference>
<comment type="similarity">
    <text evidence="5 17">Belongs to the acid ceramidase family.</text>
</comment>
<dbReference type="FunFam" id="3.60.60.10:FF:000002">
    <property type="entry name" value="N-acylsphingosine amidohydrolase 1"/>
    <property type="match status" value="1"/>
</dbReference>
<feature type="signal peptide" evidence="19">
    <location>
        <begin position="1"/>
        <end position="20"/>
    </location>
</feature>
<keyword evidence="22" id="KW-1185">Reference proteome</keyword>
<keyword evidence="9 17" id="KW-0378">Hydrolase</keyword>
<evidence type="ECO:0000256" key="12">
    <source>
        <dbReference type="ARBA" id="ARBA00023157"/>
    </source>
</evidence>
<dbReference type="GO" id="GO:0005764">
    <property type="term" value="C:lysosome"/>
    <property type="evidence" value="ECO:0007669"/>
    <property type="project" value="UniProtKB-SubCell"/>
</dbReference>
<evidence type="ECO:0000256" key="10">
    <source>
        <dbReference type="ARBA" id="ARBA00022919"/>
    </source>
</evidence>
<keyword evidence="12" id="KW-1015">Disulfide bond</keyword>
<dbReference type="Proteomes" id="UP000515135">
    <property type="component" value="Unplaced"/>
</dbReference>
<dbReference type="GeneID" id="109487765"/>
<evidence type="ECO:0000256" key="5">
    <source>
        <dbReference type="ARBA" id="ARBA00005730"/>
    </source>
</evidence>
<evidence type="ECO:0000256" key="8">
    <source>
        <dbReference type="ARBA" id="ARBA00022729"/>
    </source>
</evidence>
<keyword evidence="14" id="KW-0458">Lysosome</keyword>
<comment type="subcellular location">
    <subcellularLocation>
        <location evidence="1">Lysosome</location>
    </subcellularLocation>
    <subcellularLocation>
        <location evidence="2">Secreted</location>
    </subcellularLocation>
</comment>
<dbReference type="GO" id="GO:0005576">
    <property type="term" value="C:extracellular region"/>
    <property type="evidence" value="ECO:0007669"/>
    <property type="project" value="UniProtKB-SubCell"/>
</dbReference>
<evidence type="ECO:0000313" key="23">
    <source>
        <dbReference type="RefSeq" id="XP_019647389.1"/>
    </source>
</evidence>
<evidence type="ECO:0000256" key="6">
    <source>
        <dbReference type="ARBA" id="ARBA00011891"/>
    </source>
</evidence>
<dbReference type="InterPro" id="IPR029132">
    <property type="entry name" value="CBAH/NAAA_C"/>
</dbReference>
<dbReference type="InterPro" id="IPR016699">
    <property type="entry name" value="Acid_ceramidase-like"/>
</dbReference>
<dbReference type="Pfam" id="PF15508">
    <property type="entry name" value="NAAA-beta"/>
    <property type="match status" value="1"/>
</dbReference>
<keyword evidence="11 17" id="KW-0443">Lipid metabolism</keyword>
<keyword evidence="10" id="KW-0746">Sphingolipid metabolism</keyword>
<evidence type="ECO:0000256" key="14">
    <source>
        <dbReference type="ARBA" id="ARBA00023228"/>
    </source>
</evidence>
<evidence type="ECO:0000256" key="16">
    <source>
        <dbReference type="ARBA" id="ARBA00048057"/>
    </source>
</evidence>
<dbReference type="GO" id="GO:0017040">
    <property type="term" value="F:N-acylsphingosine amidohydrolase activity"/>
    <property type="evidence" value="ECO:0007669"/>
    <property type="project" value="UniProtKB-EC"/>
</dbReference>
<evidence type="ECO:0000256" key="9">
    <source>
        <dbReference type="ARBA" id="ARBA00022801"/>
    </source>
</evidence>
<evidence type="ECO:0000256" key="18">
    <source>
        <dbReference type="PIRSR" id="PIRSR017632-1"/>
    </source>
</evidence>
<dbReference type="CDD" id="cd01903">
    <property type="entry name" value="Ntn_AC_NAAA"/>
    <property type="match status" value="1"/>
</dbReference>
<proteinExistence type="inferred from homology"/>
<feature type="active site" description="Nucleophile" evidence="18">
    <location>
        <position position="137"/>
    </location>
</feature>
<evidence type="ECO:0000313" key="22">
    <source>
        <dbReference type="Proteomes" id="UP000515135"/>
    </source>
</evidence>
<evidence type="ECO:0000256" key="15">
    <source>
        <dbReference type="ARBA" id="ARBA00040588"/>
    </source>
</evidence>
<dbReference type="PIRSF" id="PIRSF017632">
    <property type="entry name" value="Acid_ceramidase-like"/>
    <property type="match status" value="1"/>
</dbReference>
<evidence type="ECO:0000259" key="20">
    <source>
        <dbReference type="Pfam" id="PF02275"/>
    </source>
</evidence>
<feature type="domain" description="Choloylglycine hydrolase/NAAA C-terminal" evidence="20">
    <location>
        <begin position="137"/>
        <end position="373"/>
    </location>
</feature>
<evidence type="ECO:0000256" key="11">
    <source>
        <dbReference type="ARBA" id="ARBA00023098"/>
    </source>
</evidence>
<keyword evidence="13" id="KW-0325">Glycoprotein</keyword>
<comment type="pathway">
    <text evidence="3">Lipid metabolism; sphingolipid metabolism.</text>
</comment>
<dbReference type="InterPro" id="IPR029130">
    <property type="entry name" value="Acid_ceramidase_N"/>
</dbReference>
<dbReference type="EC" id="3.5.1.23" evidence="6"/>
<dbReference type="RefSeq" id="XP_019647389.1">
    <property type="nucleotide sequence ID" value="XM_019791830.1"/>
</dbReference>
<gene>
    <name evidence="23" type="primary">LOC109487765</name>
</gene>
<comment type="pathway">
    <text evidence="4">Sphingolipid metabolism.</text>
</comment>